<feature type="domain" description="Penicillin-binding protein transpeptidase" evidence="11">
    <location>
        <begin position="20"/>
        <end position="144"/>
    </location>
</feature>
<dbReference type="GO" id="GO:0008955">
    <property type="term" value="F:peptidoglycan glycosyltransferase activity"/>
    <property type="evidence" value="ECO:0007669"/>
    <property type="project" value="UniProtKB-EC"/>
</dbReference>
<keyword evidence="4" id="KW-0808">Transferase</keyword>
<dbReference type="Pfam" id="PF00905">
    <property type="entry name" value="Transpeptidase"/>
    <property type="match status" value="1"/>
</dbReference>
<accession>A0A2M8Q7I5</accession>
<dbReference type="Proteomes" id="UP000230790">
    <property type="component" value="Unassembled WGS sequence"/>
</dbReference>
<dbReference type="PANTHER" id="PTHR32282:SF11">
    <property type="entry name" value="PENICILLIN-BINDING PROTEIN 1B"/>
    <property type="match status" value="1"/>
</dbReference>
<dbReference type="GO" id="GO:0008360">
    <property type="term" value="P:regulation of cell shape"/>
    <property type="evidence" value="ECO:0007669"/>
    <property type="project" value="UniProtKB-KW"/>
</dbReference>
<reference evidence="12 13" key="1">
    <citation type="submission" date="2017-11" db="EMBL/GenBank/DDBJ databases">
        <title>Evolution of Phototrophy in the Chloroflexi Phylum Driven by Horizontal Gene Transfer.</title>
        <authorList>
            <person name="Ward L.M."/>
            <person name="Hemp J."/>
            <person name="Shih P.M."/>
            <person name="Mcglynn S.E."/>
            <person name="Fischer W."/>
        </authorList>
    </citation>
    <scope>NUCLEOTIDE SEQUENCE [LARGE SCALE GENOMIC DNA]</scope>
    <source>
        <strain evidence="12">JP3_7</strain>
    </source>
</reference>
<dbReference type="GO" id="GO:0009252">
    <property type="term" value="P:peptidoglycan biosynthetic process"/>
    <property type="evidence" value="ECO:0007669"/>
    <property type="project" value="UniProtKB-KW"/>
</dbReference>
<dbReference type="InterPro" id="IPR012338">
    <property type="entry name" value="Beta-lactam/transpept-like"/>
</dbReference>
<dbReference type="PANTHER" id="PTHR32282">
    <property type="entry name" value="BINDING PROTEIN TRANSPEPTIDASE, PUTATIVE-RELATED"/>
    <property type="match status" value="1"/>
</dbReference>
<keyword evidence="6" id="KW-0573">Peptidoglycan synthesis</keyword>
<dbReference type="SUPFAM" id="SSF56601">
    <property type="entry name" value="beta-lactamase/transpeptidase-like"/>
    <property type="match status" value="1"/>
</dbReference>
<organism evidence="12 13">
    <name type="scientific">Candidatus Thermofonsia Clade 3 bacterium</name>
    <dbReference type="NCBI Taxonomy" id="2364212"/>
    <lineage>
        <taxon>Bacteria</taxon>
        <taxon>Bacillati</taxon>
        <taxon>Chloroflexota</taxon>
        <taxon>Candidatus Thermofontia</taxon>
        <taxon>Candidatus Thermofonsia Clade 3</taxon>
    </lineage>
</organism>
<evidence type="ECO:0000259" key="11">
    <source>
        <dbReference type="Pfam" id="PF00905"/>
    </source>
</evidence>
<keyword evidence="2" id="KW-1003">Cell membrane</keyword>
<proteinExistence type="predicted"/>
<dbReference type="AlphaFoldDB" id="A0A2M8Q7I5"/>
<evidence type="ECO:0000313" key="13">
    <source>
        <dbReference type="Proteomes" id="UP000230790"/>
    </source>
</evidence>
<dbReference type="GO" id="GO:0030288">
    <property type="term" value="C:outer membrane-bounded periplasmic space"/>
    <property type="evidence" value="ECO:0007669"/>
    <property type="project" value="TreeGrafter"/>
</dbReference>
<evidence type="ECO:0000256" key="10">
    <source>
        <dbReference type="ARBA" id="ARBA00049902"/>
    </source>
</evidence>
<evidence type="ECO:0000256" key="2">
    <source>
        <dbReference type="ARBA" id="ARBA00022475"/>
    </source>
</evidence>
<comment type="caution">
    <text evidence="12">The sequence shown here is derived from an EMBL/GenBank/DDBJ whole genome shotgun (WGS) entry which is preliminary data.</text>
</comment>
<dbReference type="GO" id="GO:0008658">
    <property type="term" value="F:penicillin binding"/>
    <property type="evidence" value="ECO:0007669"/>
    <property type="project" value="InterPro"/>
</dbReference>
<evidence type="ECO:0000256" key="4">
    <source>
        <dbReference type="ARBA" id="ARBA00022679"/>
    </source>
</evidence>
<dbReference type="GO" id="GO:0071555">
    <property type="term" value="P:cell wall organization"/>
    <property type="evidence" value="ECO:0007669"/>
    <property type="project" value="UniProtKB-KW"/>
</dbReference>
<name>A0A2M8Q7I5_9CHLR</name>
<dbReference type="GO" id="GO:0016020">
    <property type="term" value="C:membrane"/>
    <property type="evidence" value="ECO:0007669"/>
    <property type="project" value="UniProtKB-SubCell"/>
</dbReference>
<protein>
    <recommendedName>
        <fullName evidence="9">peptidoglycan glycosyltransferase</fullName>
        <ecNumber evidence="9">2.4.99.28</ecNumber>
    </recommendedName>
</protein>
<evidence type="ECO:0000256" key="3">
    <source>
        <dbReference type="ARBA" id="ARBA00022676"/>
    </source>
</evidence>
<keyword evidence="5" id="KW-0133">Cell shape</keyword>
<keyword evidence="7" id="KW-0472">Membrane</keyword>
<feature type="non-terminal residue" evidence="12">
    <location>
        <position position="156"/>
    </location>
</feature>
<dbReference type="InterPro" id="IPR050396">
    <property type="entry name" value="Glycosyltr_51/Transpeptidase"/>
</dbReference>
<dbReference type="EMBL" id="PGTN01000776">
    <property type="protein sequence ID" value="PJF45766.1"/>
    <property type="molecule type" value="Genomic_DNA"/>
</dbReference>
<sequence>MAREQVRILQEQDKNASNAAVVAIKNDTGEILAMVGSLDYNNREIDGQVNVALAERQPGSSFKPYVYLTALQKGMTPATMILDVPTAFPQADGTFYRPENYDRQYHGPVSLRNALARSYNIPAIRVMQQVGVAEALRTAHRMGINGLNRGLSFYGL</sequence>
<evidence type="ECO:0000256" key="7">
    <source>
        <dbReference type="ARBA" id="ARBA00023136"/>
    </source>
</evidence>
<keyword evidence="8" id="KW-0961">Cell wall biogenesis/degradation</keyword>
<evidence type="ECO:0000256" key="1">
    <source>
        <dbReference type="ARBA" id="ARBA00004370"/>
    </source>
</evidence>
<dbReference type="Gene3D" id="3.40.710.10">
    <property type="entry name" value="DD-peptidase/beta-lactamase superfamily"/>
    <property type="match status" value="1"/>
</dbReference>
<evidence type="ECO:0000313" key="12">
    <source>
        <dbReference type="EMBL" id="PJF45766.1"/>
    </source>
</evidence>
<keyword evidence="3" id="KW-0328">Glycosyltransferase</keyword>
<evidence type="ECO:0000256" key="5">
    <source>
        <dbReference type="ARBA" id="ARBA00022960"/>
    </source>
</evidence>
<comment type="catalytic activity">
    <reaction evidence="10">
        <text>[GlcNAc-(1-&gt;4)-Mur2Ac(oyl-L-Ala-gamma-D-Glu-L-Lys-D-Ala-D-Ala)](n)-di-trans,octa-cis-undecaprenyl diphosphate + beta-D-GlcNAc-(1-&gt;4)-Mur2Ac(oyl-L-Ala-gamma-D-Glu-L-Lys-D-Ala-D-Ala)-di-trans,octa-cis-undecaprenyl diphosphate = [GlcNAc-(1-&gt;4)-Mur2Ac(oyl-L-Ala-gamma-D-Glu-L-Lys-D-Ala-D-Ala)](n+1)-di-trans,octa-cis-undecaprenyl diphosphate + di-trans,octa-cis-undecaprenyl diphosphate + H(+)</text>
        <dbReference type="Rhea" id="RHEA:23708"/>
        <dbReference type="Rhea" id="RHEA-COMP:9602"/>
        <dbReference type="Rhea" id="RHEA-COMP:9603"/>
        <dbReference type="ChEBI" id="CHEBI:15378"/>
        <dbReference type="ChEBI" id="CHEBI:58405"/>
        <dbReference type="ChEBI" id="CHEBI:60033"/>
        <dbReference type="ChEBI" id="CHEBI:78435"/>
        <dbReference type="EC" id="2.4.99.28"/>
    </reaction>
</comment>
<dbReference type="InterPro" id="IPR001460">
    <property type="entry name" value="PCN-bd_Tpept"/>
</dbReference>
<gene>
    <name evidence="12" type="ORF">CUN48_17220</name>
</gene>
<evidence type="ECO:0000256" key="6">
    <source>
        <dbReference type="ARBA" id="ARBA00022984"/>
    </source>
</evidence>
<evidence type="ECO:0000256" key="8">
    <source>
        <dbReference type="ARBA" id="ARBA00023316"/>
    </source>
</evidence>
<evidence type="ECO:0000256" key="9">
    <source>
        <dbReference type="ARBA" id="ARBA00044770"/>
    </source>
</evidence>
<comment type="subcellular location">
    <subcellularLocation>
        <location evidence="1">Membrane</location>
    </subcellularLocation>
</comment>
<dbReference type="EC" id="2.4.99.28" evidence="9"/>